<feature type="compositionally biased region" description="Polar residues" evidence="1">
    <location>
        <begin position="85"/>
        <end position="98"/>
    </location>
</feature>
<accession>U6LRU9</accession>
<evidence type="ECO:0000256" key="1">
    <source>
        <dbReference type="SAM" id="MobiDB-lite"/>
    </source>
</evidence>
<dbReference type="VEuPathDB" id="ToxoDB:EBH_0005270"/>
<gene>
    <name evidence="2" type="ORF">EBH_0005270</name>
</gene>
<feature type="region of interest" description="Disordered" evidence="1">
    <location>
        <begin position="54"/>
        <end position="109"/>
    </location>
</feature>
<evidence type="ECO:0000313" key="2">
    <source>
        <dbReference type="EMBL" id="CDJ52886.1"/>
    </source>
</evidence>
<feature type="compositionally biased region" description="Low complexity" evidence="1">
    <location>
        <begin position="68"/>
        <end position="81"/>
    </location>
</feature>
<name>U6LRU9_9EIME</name>
<keyword evidence="3" id="KW-1185">Reference proteome</keyword>
<feature type="compositionally biased region" description="Low complexity" evidence="1">
    <location>
        <begin position="308"/>
        <end position="322"/>
    </location>
</feature>
<feature type="compositionally biased region" description="Low complexity" evidence="1">
    <location>
        <begin position="182"/>
        <end position="230"/>
    </location>
</feature>
<feature type="region of interest" description="Disordered" evidence="1">
    <location>
        <begin position="142"/>
        <end position="230"/>
    </location>
</feature>
<dbReference type="AlphaFoldDB" id="U6LRU9"/>
<reference evidence="2" key="1">
    <citation type="submission" date="2013-10" db="EMBL/GenBank/DDBJ databases">
        <title>Genomic analysis of the causative agents of coccidiosis in chickens.</title>
        <authorList>
            <person name="Reid A.J."/>
            <person name="Blake D."/>
            <person name="Billington K."/>
            <person name="Browne H."/>
            <person name="Dunn M."/>
            <person name="Hung S."/>
            <person name="Kawahara F."/>
            <person name="Miranda-Saavedra D."/>
            <person name="Mourier T."/>
            <person name="Nagra H."/>
            <person name="Otto T.D."/>
            <person name="Rawlings N."/>
            <person name="Sanchez A."/>
            <person name="Sanders M."/>
            <person name="Subramaniam C."/>
            <person name="Tay Y."/>
            <person name="Dear P."/>
            <person name="Doerig C."/>
            <person name="Gruber A."/>
            <person name="Parkinson J."/>
            <person name="Shirley M."/>
            <person name="Wan K.L."/>
            <person name="Berriman M."/>
            <person name="Tomley F."/>
            <person name="Pain A."/>
        </authorList>
    </citation>
    <scope>NUCLEOTIDE SEQUENCE [LARGE SCALE GENOMIC DNA]</scope>
    <source>
        <strain evidence="2">Houghton</strain>
    </source>
</reference>
<dbReference type="EMBL" id="HG713213">
    <property type="protein sequence ID" value="CDJ52886.1"/>
    <property type="molecule type" value="Genomic_DNA"/>
</dbReference>
<feature type="compositionally biased region" description="Low complexity" evidence="1">
    <location>
        <begin position="254"/>
        <end position="263"/>
    </location>
</feature>
<evidence type="ECO:0000313" key="3">
    <source>
        <dbReference type="Proteomes" id="UP000030750"/>
    </source>
</evidence>
<organism evidence="2 3">
    <name type="scientific">Eimeria brunetti</name>
    <dbReference type="NCBI Taxonomy" id="51314"/>
    <lineage>
        <taxon>Eukaryota</taxon>
        <taxon>Sar</taxon>
        <taxon>Alveolata</taxon>
        <taxon>Apicomplexa</taxon>
        <taxon>Conoidasida</taxon>
        <taxon>Coccidia</taxon>
        <taxon>Eucoccidiorida</taxon>
        <taxon>Eimeriorina</taxon>
        <taxon>Eimeriidae</taxon>
        <taxon>Eimeria</taxon>
    </lineage>
</organism>
<dbReference type="OrthoDB" id="407343at2759"/>
<proteinExistence type="predicted"/>
<protein>
    <submittedName>
        <fullName evidence="2">Uncharacterized protein</fullName>
    </submittedName>
</protein>
<feature type="region of interest" description="Disordered" evidence="1">
    <location>
        <begin position="242"/>
        <end position="322"/>
    </location>
</feature>
<sequence>MGNHSSHPSVPLDGYLAVRASIEARFPPPPGGRQPNANAAAAAAAAPAAVGCWGIPSGEQQRTASGGKQRQQQKQQEQQQKPRAQASSARSIGQQLQEQGPVGGALIPPTLSVAETTDTNSDGAPDEFEAAAEADGAIGARSQSFTREKAPQVRAPSPLPFPSMAHCSPTVSMKAEPLQRLQQQQQEQGQQQQQQQQELHMQRGISGTSSYSNTSCCNSNKSSSNGGSSASRVQRVYAVSAFPSPNSRPKQLNAALAAAPAAAEETKGTRHHHRTEQQNKSNRRKPPAADSHTGGGPRGRGAPRETGVEAGAPEGSPAAAAAAIVQEEEPEMFCPLSPNSAIGSCSPPKKLSGAAAKTGGQQQAAAADAAAAAAASSLAATAAGNVSYGPACNHLPFLEGRRLQVLLPFLFGRSLGACMGVCVHWFMKISNGLAEMCAPIARGFEASCGSYLAPVSATVKLQALHTTQGNDFRMDWVITAKVLPSCANHVLSLGYSFKYKHPSSLNDWHLPPRGGGGERQKAANEFAARRAERNSFSHISSAHAACIVRPPSRSAGDSASACRVETPTFSVAVAAAGSRRRLWLHRDLCRFHGDETGQAVLTRLGPVCVGDFVEVPVVLSNGIGAAAVGSIRWLQPGLVRRAPRARAGPQAIAAALQGVYEACSLELQYVEWFDGDQYRHMTTERLKRAGN</sequence>
<dbReference type="Proteomes" id="UP000030750">
    <property type="component" value="Unassembled WGS sequence"/>
</dbReference>
<reference evidence="2" key="2">
    <citation type="submission" date="2013-10" db="EMBL/GenBank/DDBJ databases">
        <authorList>
            <person name="Aslett M."/>
        </authorList>
    </citation>
    <scope>NUCLEOTIDE SEQUENCE [LARGE SCALE GENOMIC DNA]</scope>
    <source>
        <strain evidence="2">Houghton</strain>
    </source>
</reference>